<evidence type="ECO:0000313" key="3">
    <source>
        <dbReference type="Proteomes" id="UP001189122"/>
    </source>
</evidence>
<accession>A0A7I8J0U5</accession>
<feature type="compositionally biased region" description="Polar residues" evidence="1">
    <location>
        <begin position="14"/>
        <end position="23"/>
    </location>
</feature>
<evidence type="ECO:0000313" key="2">
    <source>
        <dbReference type="EMBL" id="CAA2623915.1"/>
    </source>
</evidence>
<name>A0A7I8J0U5_SPIIN</name>
<organism evidence="2">
    <name type="scientific">Spirodela intermedia</name>
    <name type="common">Intermediate duckweed</name>
    <dbReference type="NCBI Taxonomy" id="51605"/>
    <lineage>
        <taxon>Eukaryota</taxon>
        <taxon>Viridiplantae</taxon>
        <taxon>Streptophyta</taxon>
        <taxon>Embryophyta</taxon>
        <taxon>Tracheophyta</taxon>
        <taxon>Spermatophyta</taxon>
        <taxon>Magnoliopsida</taxon>
        <taxon>Liliopsida</taxon>
        <taxon>Araceae</taxon>
        <taxon>Lemnoideae</taxon>
        <taxon>Spirodela</taxon>
    </lineage>
</organism>
<dbReference type="EMBL" id="LR743594">
    <property type="protein sequence ID" value="CAA2623915.1"/>
    <property type="molecule type" value="Genomic_DNA"/>
</dbReference>
<feature type="region of interest" description="Disordered" evidence="1">
    <location>
        <begin position="1"/>
        <end position="53"/>
    </location>
</feature>
<protein>
    <submittedName>
        <fullName evidence="2">Uncharacterized protein</fullName>
    </submittedName>
</protein>
<dbReference type="AlphaFoldDB" id="A0A7I8J0U5"/>
<dbReference type="Proteomes" id="UP001189122">
    <property type="component" value="Unassembled WGS sequence"/>
</dbReference>
<sequence>MPERKKHGGFHEVNNGSSNTCYSSEGEEEMITTGRETREAEEESIVNKKHLTF</sequence>
<reference evidence="2 3" key="1">
    <citation type="submission" date="2019-12" db="EMBL/GenBank/DDBJ databases">
        <authorList>
            <person name="Scholz U."/>
            <person name="Mascher M."/>
            <person name="Fiebig A."/>
        </authorList>
    </citation>
    <scope>NUCLEOTIDE SEQUENCE</scope>
</reference>
<keyword evidence="3" id="KW-1185">Reference proteome</keyword>
<gene>
    <name evidence="2" type="ORF">SI7747_07009818</name>
</gene>
<dbReference type="EMBL" id="CACRZD030000007">
    <property type="protein sequence ID" value="CAA6663433.1"/>
    <property type="molecule type" value="Genomic_DNA"/>
</dbReference>
<proteinExistence type="predicted"/>
<evidence type="ECO:0000256" key="1">
    <source>
        <dbReference type="SAM" id="MobiDB-lite"/>
    </source>
</evidence>